<reference evidence="3 4" key="1">
    <citation type="journal article" date="2013" name="Curr. Biol.">
        <title>The Genome of the Foraminiferan Reticulomyxa filosa.</title>
        <authorList>
            <person name="Glockner G."/>
            <person name="Hulsmann N."/>
            <person name="Schleicher M."/>
            <person name="Noegel A.A."/>
            <person name="Eichinger L."/>
            <person name="Gallinger C."/>
            <person name="Pawlowski J."/>
            <person name="Sierra R."/>
            <person name="Euteneuer U."/>
            <person name="Pillet L."/>
            <person name="Moustafa A."/>
            <person name="Platzer M."/>
            <person name="Groth M."/>
            <person name="Szafranski K."/>
            <person name="Schliwa M."/>
        </authorList>
    </citation>
    <scope>NUCLEOTIDE SEQUENCE [LARGE SCALE GENOMIC DNA]</scope>
</reference>
<keyword evidence="2" id="KW-0963">Cytoplasm</keyword>
<gene>
    <name evidence="3" type="ORF">RFI_08902</name>
</gene>
<comment type="caution">
    <text evidence="3">The sequence shown here is derived from an EMBL/GenBank/DDBJ whole genome shotgun (WGS) entry which is preliminary data.</text>
</comment>
<dbReference type="EMBL" id="ASPP01006790">
    <property type="protein sequence ID" value="ETO28231.1"/>
    <property type="molecule type" value="Genomic_DNA"/>
</dbReference>
<comment type="subcellular location">
    <subcellularLocation>
        <location evidence="1">Cytoplasm</location>
    </subcellularLocation>
</comment>
<dbReference type="GO" id="GO:0005737">
    <property type="term" value="C:cytoplasm"/>
    <property type="evidence" value="ECO:0007669"/>
    <property type="project" value="UniProtKB-SubCell"/>
</dbReference>
<feature type="non-terminal residue" evidence="3">
    <location>
        <position position="1"/>
    </location>
</feature>
<dbReference type="OrthoDB" id="4977at2759"/>
<dbReference type="GO" id="GO:0005869">
    <property type="term" value="C:dynactin complex"/>
    <property type="evidence" value="ECO:0007669"/>
    <property type="project" value="InterPro"/>
</dbReference>
<accession>X6NQD2</accession>
<organism evidence="3 4">
    <name type="scientific">Reticulomyxa filosa</name>
    <dbReference type="NCBI Taxonomy" id="46433"/>
    <lineage>
        <taxon>Eukaryota</taxon>
        <taxon>Sar</taxon>
        <taxon>Rhizaria</taxon>
        <taxon>Retaria</taxon>
        <taxon>Foraminifera</taxon>
        <taxon>Monothalamids</taxon>
        <taxon>Reticulomyxidae</taxon>
        <taxon>Reticulomyxa</taxon>
    </lineage>
</organism>
<proteinExistence type="predicted"/>
<evidence type="ECO:0000256" key="2">
    <source>
        <dbReference type="ARBA" id="ARBA00022490"/>
    </source>
</evidence>
<dbReference type="GO" id="GO:0007017">
    <property type="term" value="P:microtubule-based process"/>
    <property type="evidence" value="ECO:0007669"/>
    <property type="project" value="InterPro"/>
</dbReference>
<dbReference type="AlphaFoldDB" id="X6NQD2"/>
<dbReference type="Pfam" id="PF04912">
    <property type="entry name" value="Dynamitin"/>
    <property type="match status" value="1"/>
</dbReference>
<dbReference type="InterPro" id="IPR028133">
    <property type="entry name" value="Dynamitin"/>
</dbReference>
<evidence type="ECO:0000313" key="3">
    <source>
        <dbReference type="EMBL" id="ETO28231.1"/>
    </source>
</evidence>
<sequence length="184" mass="21699">SNPFPDALCAVKYLGSKYELFDEQSADIKTACQKMASDVKAISYSFASLTMTVQKTITSKQPEKTTRNRRMTPFERQEMVERYKQFEKIDYLWTIMHKWDHVVFDLVRIVGRFVTLQNIHHRSVLLCNRTNLLHKQQSQILHSLRQDNATLKFALESLNQNKLQIDKNFAYVKHRVNYLEGKLK</sequence>
<evidence type="ECO:0000313" key="4">
    <source>
        <dbReference type="Proteomes" id="UP000023152"/>
    </source>
</evidence>
<protein>
    <submittedName>
        <fullName evidence="3">Uncharacterized protein</fullName>
    </submittedName>
</protein>
<dbReference type="Proteomes" id="UP000023152">
    <property type="component" value="Unassembled WGS sequence"/>
</dbReference>
<keyword evidence="4" id="KW-1185">Reference proteome</keyword>
<name>X6NQD2_RETFI</name>
<evidence type="ECO:0000256" key="1">
    <source>
        <dbReference type="ARBA" id="ARBA00004496"/>
    </source>
</evidence>